<dbReference type="SUPFAM" id="SSF81330">
    <property type="entry name" value="Gated mechanosensitive channel"/>
    <property type="match status" value="1"/>
</dbReference>
<organism evidence="6 7">
    <name type="scientific">Hadarchaeum yellowstonense</name>
    <dbReference type="NCBI Taxonomy" id="1776334"/>
    <lineage>
        <taxon>Archaea</taxon>
        <taxon>Methanobacteriati</taxon>
        <taxon>Candidatus Hadarchaeota</taxon>
        <taxon>Candidatus Hadarchaeia</taxon>
        <taxon>Candidatus Hadarchaeales</taxon>
        <taxon>Candidatus Hadarchaeaceae</taxon>
        <taxon>Candidatus Hadarchaeum</taxon>
    </lineage>
</organism>
<dbReference type="STRING" id="1776334.APZ16_04135"/>
<proteinExistence type="predicted"/>
<dbReference type="InterPro" id="IPR036019">
    <property type="entry name" value="MscL_channel"/>
</dbReference>
<reference evidence="6 7" key="1">
    <citation type="journal article" date="2016" name="Nat. Microbiol.">
        <title>Genomic inference of the metabolism of cosmopolitan subsurface Archaea, Hadesarchaea.</title>
        <authorList>
            <person name="Baker B.J."/>
            <person name="Saw J.H."/>
            <person name="Lind A.E."/>
            <person name="Lazar C.S."/>
            <person name="Hinrichs K.-U."/>
            <person name="Teske A.P."/>
            <person name="Ettema T.J."/>
        </authorList>
    </citation>
    <scope>NUCLEOTIDE SEQUENCE [LARGE SCALE GENOMIC DNA]</scope>
</reference>
<evidence type="ECO:0000256" key="2">
    <source>
        <dbReference type="ARBA" id="ARBA00022692"/>
    </source>
</evidence>
<dbReference type="Proteomes" id="UP000074294">
    <property type="component" value="Unassembled WGS sequence"/>
</dbReference>
<keyword evidence="4 5" id="KW-0472">Membrane</keyword>
<accession>A0A147K115</accession>
<dbReference type="Gene3D" id="1.10.1200.120">
    <property type="entry name" value="Large-conductance mechanosensitive channel, MscL, domain 1"/>
    <property type="match status" value="1"/>
</dbReference>
<feature type="transmembrane region" description="Helical" evidence="5">
    <location>
        <begin position="12"/>
        <end position="38"/>
    </location>
</feature>
<evidence type="ECO:0000256" key="5">
    <source>
        <dbReference type="SAM" id="Phobius"/>
    </source>
</evidence>
<gene>
    <name evidence="6" type="ORF">APZ16_04135</name>
</gene>
<dbReference type="GO" id="GO:0016020">
    <property type="term" value="C:membrane"/>
    <property type="evidence" value="ECO:0007669"/>
    <property type="project" value="UniProtKB-SubCell"/>
</dbReference>
<evidence type="ECO:0000256" key="3">
    <source>
        <dbReference type="ARBA" id="ARBA00022989"/>
    </source>
</evidence>
<comment type="subcellular location">
    <subcellularLocation>
        <location evidence="1">Membrane</location>
        <topology evidence="1">Multi-pass membrane protein</topology>
    </subcellularLocation>
</comment>
<evidence type="ECO:0000256" key="4">
    <source>
        <dbReference type="ARBA" id="ARBA00023136"/>
    </source>
</evidence>
<evidence type="ECO:0000313" key="7">
    <source>
        <dbReference type="Proteomes" id="UP000074294"/>
    </source>
</evidence>
<dbReference type="AlphaFoldDB" id="A0A147K115"/>
<protein>
    <recommendedName>
        <fullName evidence="8">Mechanosensitive ion channel protein MscL</fullName>
    </recommendedName>
</protein>
<keyword evidence="2 5" id="KW-0812">Transmembrane</keyword>
<dbReference type="GO" id="GO:0008381">
    <property type="term" value="F:mechanosensitive monoatomic ion channel activity"/>
    <property type="evidence" value="ECO:0007669"/>
    <property type="project" value="TreeGrafter"/>
</dbReference>
<dbReference type="PANTHER" id="PTHR30266">
    <property type="entry name" value="MECHANOSENSITIVE CHANNEL MSCL"/>
    <property type="match status" value="1"/>
</dbReference>
<name>A0A147K115_HADYE</name>
<dbReference type="Pfam" id="PF01741">
    <property type="entry name" value="MscL"/>
    <property type="match status" value="1"/>
</dbReference>
<evidence type="ECO:0000313" key="6">
    <source>
        <dbReference type="EMBL" id="KUO42535.1"/>
    </source>
</evidence>
<evidence type="ECO:0000256" key="1">
    <source>
        <dbReference type="ARBA" id="ARBA00004141"/>
    </source>
</evidence>
<dbReference type="EMBL" id="LQMQ01000005">
    <property type="protein sequence ID" value="KUO42535.1"/>
    <property type="molecule type" value="Genomic_DNA"/>
</dbReference>
<dbReference type="PANTHER" id="PTHR30266:SF2">
    <property type="entry name" value="LARGE-CONDUCTANCE MECHANOSENSITIVE CHANNEL"/>
    <property type="match status" value="1"/>
</dbReference>
<sequence>MDFITKYKVLGMAVAFIIGLYLGALVQALVNDLIMPIIQFAVPGTMWEAIEIGPFRVGHFFGALVTFLIVALVIFIIVKMANRWGLE</sequence>
<comment type="caution">
    <text evidence="6">The sequence shown here is derived from an EMBL/GenBank/DDBJ whole genome shotgun (WGS) entry which is preliminary data.</text>
</comment>
<dbReference type="InterPro" id="IPR037673">
    <property type="entry name" value="MSC/AndL"/>
</dbReference>
<feature type="transmembrane region" description="Helical" evidence="5">
    <location>
        <begin position="58"/>
        <end position="78"/>
    </location>
</feature>
<evidence type="ECO:0008006" key="8">
    <source>
        <dbReference type="Google" id="ProtNLM"/>
    </source>
</evidence>
<keyword evidence="3 5" id="KW-1133">Transmembrane helix</keyword>